<feature type="transmembrane region" description="Helical" evidence="6">
    <location>
        <begin position="249"/>
        <end position="268"/>
    </location>
</feature>
<dbReference type="Pfam" id="PF01943">
    <property type="entry name" value="Polysacc_synt"/>
    <property type="match status" value="1"/>
</dbReference>
<feature type="transmembrane region" description="Helical" evidence="6">
    <location>
        <begin position="142"/>
        <end position="159"/>
    </location>
</feature>
<keyword evidence="5 6" id="KW-0472">Membrane</keyword>
<feature type="transmembrane region" description="Helical" evidence="6">
    <location>
        <begin position="330"/>
        <end position="347"/>
    </location>
</feature>
<evidence type="ECO:0000256" key="3">
    <source>
        <dbReference type="ARBA" id="ARBA00022692"/>
    </source>
</evidence>
<evidence type="ECO:0000256" key="2">
    <source>
        <dbReference type="ARBA" id="ARBA00022475"/>
    </source>
</evidence>
<keyword evidence="2" id="KW-1003">Cell membrane</keyword>
<dbReference type="PANTHER" id="PTHR30250:SF11">
    <property type="entry name" value="O-ANTIGEN TRANSPORTER-RELATED"/>
    <property type="match status" value="1"/>
</dbReference>
<feature type="transmembrane region" description="Helical" evidence="6">
    <location>
        <begin position="359"/>
        <end position="379"/>
    </location>
</feature>
<evidence type="ECO:0000256" key="5">
    <source>
        <dbReference type="ARBA" id="ARBA00023136"/>
    </source>
</evidence>
<dbReference type="InterPro" id="IPR050833">
    <property type="entry name" value="Poly_Biosynth_Transport"/>
</dbReference>
<organism evidence="7 8">
    <name type="scientific">Geothermobacter hydrogeniphilus</name>
    <dbReference type="NCBI Taxonomy" id="1969733"/>
    <lineage>
        <taxon>Bacteria</taxon>
        <taxon>Pseudomonadati</taxon>
        <taxon>Thermodesulfobacteriota</taxon>
        <taxon>Desulfuromonadia</taxon>
        <taxon>Desulfuromonadales</taxon>
        <taxon>Geothermobacteraceae</taxon>
        <taxon>Geothermobacter</taxon>
    </lineage>
</organism>
<dbReference type="EMBL" id="NAAD01000025">
    <property type="protein sequence ID" value="ORJ55883.1"/>
    <property type="molecule type" value="Genomic_DNA"/>
</dbReference>
<name>A0A1X0XSI5_9BACT</name>
<feature type="transmembrane region" description="Helical" evidence="6">
    <location>
        <begin position="12"/>
        <end position="31"/>
    </location>
</feature>
<dbReference type="RefSeq" id="WP_085011615.1">
    <property type="nucleotide sequence ID" value="NZ_NAAD01000025.1"/>
</dbReference>
<reference evidence="7 8" key="1">
    <citation type="submission" date="2017-03" db="EMBL/GenBank/DDBJ databases">
        <title>Genome sequence of Geothermobacter sp. EPR-M, Deep-Sea Iron Reducer.</title>
        <authorList>
            <person name="Tully B."/>
            <person name="Savalia P."/>
            <person name="Abuyen K."/>
            <person name="Baughan C."/>
            <person name="Romero E."/>
            <person name="Ronkowski C."/>
            <person name="Torres B."/>
            <person name="Tremblay J."/>
            <person name="Trujillo A."/>
            <person name="Tyler M."/>
            <person name="Perez-Rodriguez I."/>
            <person name="Amend J."/>
        </authorList>
    </citation>
    <scope>NUCLEOTIDE SEQUENCE [LARGE SCALE GENOMIC DNA]</scope>
    <source>
        <strain evidence="7 8">EPR-M</strain>
    </source>
</reference>
<dbReference type="AlphaFoldDB" id="A0A1X0XSI5"/>
<feature type="transmembrane region" description="Helical" evidence="6">
    <location>
        <begin position="79"/>
        <end position="100"/>
    </location>
</feature>
<feature type="transmembrane region" description="Helical" evidence="6">
    <location>
        <begin position="211"/>
        <end position="229"/>
    </location>
</feature>
<dbReference type="PANTHER" id="PTHR30250">
    <property type="entry name" value="PST FAMILY PREDICTED COLANIC ACID TRANSPORTER"/>
    <property type="match status" value="1"/>
</dbReference>
<evidence type="ECO:0000313" key="8">
    <source>
        <dbReference type="Proteomes" id="UP000193136"/>
    </source>
</evidence>
<feature type="transmembrane region" description="Helical" evidence="6">
    <location>
        <begin position="289"/>
        <end position="310"/>
    </location>
</feature>
<feature type="transmembrane region" description="Helical" evidence="6">
    <location>
        <begin position="385"/>
        <end position="407"/>
    </location>
</feature>
<feature type="transmembrane region" description="Helical" evidence="6">
    <location>
        <begin position="165"/>
        <end position="185"/>
    </location>
</feature>
<proteinExistence type="predicted"/>
<keyword evidence="8" id="KW-1185">Reference proteome</keyword>
<evidence type="ECO:0008006" key="9">
    <source>
        <dbReference type="Google" id="ProtNLM"/>
    </source>
</evidence>
<dbReference type="InterPro" id="IPR002797">
    <property type="entry name" value="Polysacc_synth"/>
</dbReference>
<sequence>MNRMSLKTNFSWTLVGNLIYALCQWGIIASFAKFGSPEIVGRFSYALALTSPVFLFTSLKLRSAQATDQKHEYQFGDYLATRLLTSVLAFICIVLLAVYICDDSDLVFIVILIGAMKGIESFSDIIYGLFQQEERMDCISKSLMIRGIISFFAVMILVVQDKSLLVVLAAMFAVWTGVLVCYDVPKARTLLRGRRKNETLRPVWDEARIKALVVLTLPLGGAVALGSLYTNLPRYFIKHQLGVYDLGIFSALAYFMLAGNTVINALGQSASPRLARLHAEKKHQAFRRLLTKIVAIGFVLGCCGVLVAFFFGDSLLELFYSSEYAAHSDIFLLLMIAAGVQYTYIFLGSAINAMRLFRVQVLVSLLSVVILGICCYLFAGPFGLTGVVIAMIVVKILEATVYLLLLLKFIGKNACGVEI</sequence>
<evidence type="ECO:0000256" key="4">
    <source>
        <dbReference type="ARBA" id="ARBA00022989"/>
    </source>
</evidence>
<comment type="subcellular location">
    <subcellularLocation>
        <location evidence="1">Cell membrane</location>
        <topology evidence="1">Multi-pass membrane protein</topology>
    </subcellularLocation>
</comment>
<evidence type="ECO:0000256" key="6">
    <source>
        <dbReference type="SAM" id="Phobius"/>
    </source>
</evidence>
<dbReference type="GO" id="GO:0005886">
    <property type="term" value="C:plasma membrane"/>
    <property type="evidence" value="ECO:0007669"/>
    <property type="project" value="UniProtKB-SubCell"/>
</dbReference>
<feature type="transmembrane region" description="Helical" evidence="6">
    <location>
        <begin position="106"/>
        <end position="130"/>
    </location>
</feature>
<protein>
    <recommendedName>
        <fullName evidence="9">Membrane protein involved in the export of O-antigen and teichoic acid</fullName>
    </recommendedName>
</protein>
<dbReference type="STRING" id="1969733.B5V00_14910"/>
<comment type="caution">
    <text evidence="7">The sequence shown here is derived from an EMBL/GenBank/DDBJ whole genome shotgun (WGS) entry which is preliminary data.</text>
</comment>
<evidence type="ECO:0000313" key="7">
    <source>
        <dbReference type="EMBL" id="ORJ55883.1"/>
    </source>
</evidence>
<evidence type="ECO:0000256" key="1">
    <source>
        <dbReference type="ARBA" id="ARBA00004651"/>
    </source>
</evidence>
<keyword evidence="3 6" id="KW-0812">Transmembrane</keyword>
<accession>A0A1X0XSI5</accession>
<keyword evidence="4 6" id="KW-1133">Transmembrane helix</keyword>
<dbReference type="Proteomes" id="UP000193136">
    <property type="component" value="Unassembled WGS sequence"/>
</dbReference>
<feature type="transmembrane region" description="Helical" evidence="6">
    <location>
        <begin position="43"/>
        <end position="59"/>
    </location>
</feature>
<dbReference type="OrthoDB" id="3246647at2"/>
<gene>
    <name evidence="7" type="ORF">B5V00_14910</name>
</gene>